<evidence type="ECO:0000256" key="6">
    <source>
        <dbReference type="ARBA" id="ARBA00022840"/>
    </source>
</evidence>
<evidence type="ECO:0000259" key="10">
    <source>
        <dbReference type="Pfam" id="PF00483"/>
    </source>
</evidence>
<dbReference type="PANTHER" id="PTHR43523">
    <property type="entry name" value="GLUCOSE-1-PHOSPHATE ADENYLYLTRANSFERASE-RELATED"/>
    <property type="match status" value="1"/>
</dbReference>
<dbReference type="PROSITE" id="PS00809">
    <property type="entry name" value="ADP_GLC_PYROPHOSPH_2"/>
    <property type="match status" value="1"/>
</dbReference>
<evidence type="ECO:0000256" key="3">
    <source>
        <dbReference type="ARBA" id="ARBA00022679"/>
    </source>
</evidence>
<comment type="function">
    <text evidence="9">Involved in the biosynthesis of ADP-glucose, a building block required for the elongation reactions to produce glycogen. Catalyzes the reaction between ATP and alpha-D-glucose 1-phosphate (G1P) to produce pyrophosphate and ADP-Glc.</text>
</comment>
<keyword evidence="4 9" id="KW-0548">Nucleotidyltransferase</keyword>
<feature type="domain" description="Glucose-1-phosphate adenylyltransferase/Bifunctional protein GlmU-like C-terminal hexapeptide" evidence="11">
    <location>
        <begin position="309"/>
        <end position="412"/>
    </location>
</feature>
<comment type="pathway">
    <text evidence="9">Glycan biosynthesis; glycogen biosynthesis.</text>
</comment>
<evidence type="ECO:0000256" key="5">
    <source>
        <dbReference type="ARBA" id="ARBA00022741"/>
    </source>
</evidence>
<evidence type="ECO:0000259" key="11">
    <source>
        <dbReference type="Pfam" id="PF24894"/>
    </source>
</evidence>
<proteinExistence type="inferred from homology"/>
<feature type="binding site" evidence="9">
    <location>
        <position position="113"/>
    </location>
    <ligand>
        <name>alpha-D-glucose 1-phosphate</name>
        <dbReference type="ChEBI" id="CHEBI:58601"/>
    </ligand>
</feature>
<dbReference type="Gene3D" id="3.90.550.10">
    <property type="entry name" value="Spore Coat Polysaccharide Biosynthesis Protein SpsA, Chain A"/>
    <property type="match status" value="1"/>
</dbReference>
<dbReference type="InterPro" id="IPR005835">
    <property type="entry name" value="NTP_transferase_dom"/>
</dbReference>
<dbReference type="InterPro" id="IPR029044">
    <property type="entry name" value="Nucleotide-diphossugar_trans"/>
</dbReference>
<dbReference type="Pfam" id="PF00483">
    <property type="entry name" value="NTP_transferase"/>
    <property type="match status" value="1"/>
</dbReference>
<dbReference type="STRING" id="1194090.SAMN05443144_12648"/>
<dbReference type="InterPro" id="IPR005836">
    <property type="entry name" value="ADP_Glu_pyroP_CS"/>
</dbReference>
<keyword evidence="3 9" id="KW-0808">Transferase</keyword>
<evidence type="ECO:0000256" key="8">
    <source>
        <dbReference type="ARBA" id="ARBA00023277"/>
    </source>
</evidence>
<feature type="site" description="Could play a key role in the communication between the regulatory and the substrate sites" evidence="9">
    <location>
        <position position="74"/>
    </location>
</feature>
<keyword evidence="5 9" id="KW-0547">Nucleotide-binding</keyword>
<dbReference type="EMBL" id="FQUS01000026">
    <property type="protein sequence ID" value="SHG38180.1"/>
    <property type="molecule type" value="Genomic_DNA"/>
</dbReference>
<dbReference type="GO" id="GO:0005978">
    <property type="term" value="P:glycogen biosynthetic process"/>
    <property type="evidence" value="ECO:0007669"/>
    <property type="project" value="UniProtKB-UniRule"/>
</dbReference>
<dbReference type="CDD" id="cd04651">
    <property type="entry name" value="LbH_G1P_AT_C"/>
    <property type="match status" value="1"/>
</dbReference>
<dbReference type="UniPathway" id="UPA00164"/>
<dbReference type="NCBIfam" id="NF001947">
    <property type="entry name" value="PRK00725.1"/>
    <property type="match status" value="1"/>
</dbReference>
<dbReference type="EC" id="2.7.7.27" evidence="9"/>
<dbReference type="InterPro" id="IPR023049">
    <property type="entry name" value="GlgC_bac"/>
</dbReference>
<gene>
    <name evidence="9" type="primary">glgC</name>
    <name evidence="12" type="ORF">SAMN05443144_12648</name>
</gene>
<feature type="binding site" evidence="9">
    <location>
        <position position="211"/>
    </location>
    <ligand>
        <name>alpha-D-glucose 1-phosphate</name>
        <dbReference type="ChEBI" id="CHEBI:58601"/>
    </ligand>
</feature>
<reference evidence="12 13" key="1">
    <citation type="submission" date="2016-11" db="EMBL/GenBank/DDBJ databases">
        <authorList>
            <person name="Jaros S."/>
            <person name="Januszkiewicz K."/>
            <person name="Wedrychowicz H."/>
        </authorList>
    </citation>
    <scope>NUCLEOTIDE SEQUENCE [LARGE SCALE GENOMIC DNA]</scope>
    <source>
        <strain evidence="12 13">DSM 21986</strain>
    </source>
</reference>
<keyword evidence="6 9" id="KW-0067">ATP-binding</keyword>
<dbReference type="Pfam" id="PF24894">
    <property type="entry name" value="Hexapep_GlmU"/>
    <property type="match status" value="1"/>
</dbReference>
<organism evidence="12 13">
    <name type="scientific">Fodinibius roseus</name>
    <dbReference type="NCBI Taxonomy" id="1194090"/>
    <lineage>
        <taxon>Bacteria</taxon>
        <taxon>Pseudomonadati</taxon>
        <taxon>Balneolota</taxon>
        <taxon>Balneolia</taxon>
        <taxon>Balneolales</taxon>
        <taxon>Balneolaceae</taxon>
        <taxon>Fodinibius</taxon>
    </lineage>
</organism>
<accession>A0A1M5JD35</accession>
<keyword evidence="8 9" id="KW-0119">Carbohydrate metabolism</keyword>
<feature type="binding site" evidence="9">
    <location>
        <begin position="193"/>
        <end position="194"/>
    </location>
    <ligand>
        <name>alpha-D-glucose 1-phosphate</name>
        <dbReference type="ChEBI" id="CHEBI:58601"/>
    </ligand>
</feature>
<dbReference type="Gene3D" id="2.160.10.10">
    <property type="entry name" value="Hexapeptide repeat proteins"/>
    <property type="match status" value="1"/>
</dbReference>
<dbReference type="InterPro" id="IPR011004">
    <property type="entry name" value="Trimer_LpxA-like_sf"/>
</dbReference>
<evidence type="ECO:0000256" key="2">
    <source>
        <dbReference type="ARBA" id="ARBA00022600"/>
    </source>
</evidence>
<evidence type="ECO:0000256" key="1">
    <source>
        <dbReference type="ARBA" id="ARBA00010443"/>
    </source>
</evidence>
<dbReference type="Proteomes" id="UP000184041">
    <property type="component" value="Unassembled WGS sequence"/>
</dbReference>
<dbReference type="HAMAP" id="MF_00624">
    <property type="entry name" value="GlgC"/>
    <property type="match status" value="1"/>
</dbReference>
<dbReference type="InterPro" id="IPR011831">
    <property type="entry name" value="ADP-Glc_PPase"/>
</dbReference>
<evidence type="ECO:0000256" key="4">
    <source>
        <dbReference type="ARBA" id="ARBA00022695"/>
    </source>
</evidence>
<feature type="site" description="Could play a key role in the communication between the regulatory and the substrate sites" evidence="9">
    <location>
        <position position="112"/>
    </location>
</feature>
<dbReference type="SUPFAM" id="SSF51161">
    <property type="entry name" value="Trimeric LpxA-like enzymes"/>
    <property type="match status" value="1"/>
</dbReference>
<evidence type="ECO:0000313" key="13">
    <source>
        <dbReference type="Proteomes" id="UP000184041"/>
    </source>
</evidence>
<feature type="domain" description="Nucleotidyl transferase" evidence="10">
    <location>
        <begin position="22"/>
        <end position="285"/>
    </location>
</feature>
<comment type="catalytic activity">
    <reaction evidence="9">
        <text>alpha-D-glucose 1-phosphate + ATP + H(+) = ADP-alpha-D-glucose + diphosphate</text>
        <dbReference type="Rhea" id="RHEA:12120"/>
        <dbReference type="ChEBI" id="CHEBI:15378"/>
        <dbReference type="ChEBI" id="CHEBI:30616"/>
        <dbReference type="ChEBI" id="CHEBI:33019"/>
        <dbReference type="ChEBI" id="CHEBI:57498"/>
        <dbReference type="ChEBI" id="CHEBI:58601"/>
        <dbReference type="EC" id="2.7.7.27"/>
    </reaction>
</comment>
<comment type="subunit">
    <text evidence="9">Homotetramer.</text>
</comment>
<evidence type="ECO:0000313" key="12">
    <source>
        <dbReference type="EMBL" id="SHG38180.1"/>
    </source>
</evidence>
<dbReference type="OrthoDB" id="9801810at2"/>
<keyword evidence="2 9" id="KW-0321">Glycogen metabolism</keyword>
<dbReference type="GO" id="GO:0005524">
    <property type="term" value="F:ATP binding"/>
    <property type="evidence" value="ECO:0007669"/>
    <property type="project" value="UniProtKB-KW"/>
</dbReference>
<keyword evidence="13" id="KW-1185">Reference proteome</keyword>
<dbReference type="GO" id="GO:0008878">
    <property type="term" value="F:glucose-1-phosphate adenylyltransferase activity"/>
    <property type="evidence" value="ECO:0007669"/>
    <property type="project" value="UniProtKB-UniRule"/>
</dbReference>
<dbReference type="NCBIfam" id="TIGR02091">
    <property type="entry name" value="glgC"/>
    <property type="match status" value="1"/>
</dbReference>
<comment type="similarity">
    <text evidence="1 9">Belongs to the bacterial/plant glucose-1-phosphate adenylyltransferase family.</text>
</comment>
<feature type="binding site" evidence="9">
    <location>
        <position position="178"/>
    </location>
    <ligand>
        <name>alpha-D-glucose 1-phosphate</name>
        <dbReference type="ChEBI" id="CHEBI:58601"/>
    </ligand>
</feature>
<sequence>MKSFEPFEHYCDIGNDIKNTLALILAGGRGTRLKELTQWRVKPAVPFGGKFRIIDFVLSNLVNSDIRKIGILTQYKSQSLIRHVMRGWELLRSELDEFIECVPAQKRLGEDWYTGTADAIYQNIDLIRFYNPKYVLILAGDHIYKMDYRHMLAFHKSSKADLTVGCIDVPLEEARRFGIMSVNEQYRITGFQEKPDQPVPMPDRDDRALASMGIYIFNTSFLVEQLLQDAKNEHSSHDFGKDIIPPVIESNRIYAYPFIDFDNDRPFYWRDVGTVDSYWEASMELIGVSPELNLYDMDWPIRTSPHHYPSAKFIFNENGRQGKAIDSIVSEGCIVSGAEVQHSLLSTNVRVEEYSSVKNSVILPNVKIGARCRITNAIIDKECVIPEGTVIGEDPEEDRRRFDVSPGGIVLVEPEMLGQKIHQIE</sequence>
<dbReference type="NCBIfam" id="NF002023">
    <property type="entry name" value="PRK00844.1"/>
    <property type="match status" value="1"/>
</dbReference>
<evidence type="ECO:0000256" key="7">
    <source>
        <dbReference type="ARBA" id="ARBA00023056"/>
    </source>
</evidence>
<dbReference type="SUPFAM" id="SSF53448">
    <property type="entry name" value="Nucleotide-diphospho-sugar transferases"/>
    <property type="match status" value="1"/>
</dbReference>
<dbReference type="PANTHER" id="PTHR43523:SF2">
    <property type="entry name" value="GLUCOSE-1-PHOSPHATE ADENYLYLTRANSFERASE"/>
    <property type="match status" value="1"/>
</dbReference>
<dbReference type="InterPro" id="IPR056818">
    <property type="entry name" value="GlmU/GlgC-like_hexapep"/>
</dbReference>
<name>A0A1M5JD35_9BACT</name>
<dbReference type="RefSeq" id="WP_073067782.1">
    <property type="nucleotide sequence ID" value="NZ_FQUS01000026.1"/>
</dbReference>
<dbReference type="CDD" id="cd02508">
    <property type="entry name" value="ADP_Glucose_PP"/>
    <property type="match status" value="1"/>
</dbReference>
<dbReference type="AlphaFoldDB" id="A0A1M5JD35"/>
<keyword evidence="7 9" id="KW-0320">Glycogen biosynthesis</keyword>
<protein>
    <recommendedName>
        <fullName evidence="9">Glucose-1-phosphate adenylyltransferase</fullName>
        <ecNumber evidence="9">2.7.7.27</ecNumber>
    </recommendedName>
    <alternativeName>
        <fullName evidence="9">ADP-glucose pyrophosphorylase</fullName>
        <shortName evidence="9">ADPGlc PPase</shortName>
    </alternativeName>
    <alternativeName>
        <fullName evidence="9">ADP-glucose synthase</fullName>
    </alternativeName>
</protein>
<dbReference type="PROSITE" id="PS00810">
    <property type="entry name" value="ADP_GLC_PYROPHOSPH_3"/>
    <property type="match status" value="1"/>
</dbReference>
<evidence type="ECO:0000256" key="9">
    <source>
        <dbReference type="HAMAP-Rule" id="MF_00624"/>
    </source>
</evidence>